<evidence type="ECO:0000256" key="4">
    <source>
        <dbReference type="PROSITE-ProRule" id="PRU00742"/>
    </source>
</evidence>
<dbReference type="Gene3D" id="3.40.800.10">
    <property type="entry name" value="Ureohydrolase domain"/>
    <property type="match status" value="1"/>
</dbReference>
<proteinExistence type="inferred from homology"/>
<dbReference type="Pfam" id="PF00491">
    <property type="entry name" value="Arginase"/>
    <property type="match status" value="1"/>
</dbReference>
<dbReference type="GO" id="GO:0030145">
    <property type="term" value="F:manganese ion binding"/>
    <property type="evidence" value="ECO:0007669"/>
    <property type="project" value="TreeGrafter"/>
</dbReference>
<name>A0A0F4JZL2_9ACTN</name>
<dbReference type="PATRIC" id="fig|68223.7.peg.5818"/>
<comment type="similarity">
    <text evidence="4">Belongs to the arginase family.</text>
</comment>
<evidence type="ECO:0000256" key="2">
    <source>
        <dbReference type="ARBA" id="ARBA00022801"/>
    </source>
</evidence>
<keyword evidence="2" id="KW-0378">Hydrolase</keyword>
<dbReference type="SUPFAM" id="SSF52768">
    <property type="entry name" value="Arginase/deacetylase"/>
    <property type="match status" value="1"/>
</dbReference>
<dbReference type="GO" id="GO:0005829">
    <property type="term" value="C:cytosol"/>
    <property type="evidence" value="ECO:0007669"/>
    <property type="project" value="TreeGrafter"/>
</dbReference>
<dbReference type="OrthoDB" id="7331788at2"/>
<dbReference type="PROSITE" id="PS51409">
    <property type="entry name" value="ARGINASE_2"/>
    <property type="match status" value="1"/>
</dbReference>
<evidence type="ECO:0000256" key="1">
    <source>
        <dbReference type="ARBA" id="ARBA00022723"/>
    </source>
</evidence>
<dbReference type="GO" id="GO:0004053">
    <property type="term" value="F:arginase activity"/>
    <property type="evidence" value="ECO:0007669"/>
    <property type="project" value="TreeGrafter"/>
</dbReference>
<dbReference type="STRING" id="68223.GCA_002028425_03428"/>
<keyword evidence="1" id="KW-0479">Metal-binding</keyword>
<dbReference type="EMBL" id="JZWV01000028">
    <property type="protein sequence ID" value="KJY39158.1"/>
    <property type="molecule type" value="Genomic_DNA"/>
</dbReference>
<dbReference type="AlphaFoldDB" id="A0A0F4JZL2"/>
<comment type="caution">
    <text evidence="5">The sequence shown here is derived from an EMBL/GenBank/DDBJ whole genome shotgun (WGS) entry which is preliminary data.</text>
</comment>
<protein>
    <submittedName>
        <fullName evidence="5">Arginase</fullName>
    </submittedName>
</protein>
<evidence type="ECO:0000256" key="3">
    <source>
        <dbReference type="ARBA" id="ARBA00023211"/>
    </source>
</evidence>
<keyword evidence="3" id="KW-0464">Manganese</keyword>
<reference evidence="5 6" key="1">
    <citation type="submission" date="2015-02" db="EMBL/GenBank/DDBJ databases">
        <authorList>
            <person name="Ju K.-S."/>
            <person name="Doroghazi J.R."/>
            <person name="Metcalf W."/>
        </authorList>
    </citation>
    <scope>NUCLEOTIDE SEQUENCE [LARGE SCALE GENOMIC DNA]</scope>
    <source>
        <strain evidence="5 6">NRRL ISP-5550</strain>
    </source>
</reference>
<accession>A0A0F4JZL2</accession>
<dbReference type="Proteomes" id="UP000033551">
    <property type="component" value="Unassembled WGS sequence"/>
</dbReference>
<keyword evidence="6" id="KW-1185">Reference proteome</keyword>
<dbReference type="CDD" id="cd09999">
    <property type="entry name" value="Arginase-like_1"/>
    <property type="match status" value="1"/>
</dbReference>
<dbReference type="InterPro" id="IPR023696">
    <property type="entry name" value="Ureohydrolase_dom_sf"/>
</dbReference>
<dbReference type="InterPro" id="IPR006035">
    <property type="entry name" value="Ureohydrolase"/>
</dbReference>
<organism evidence="5 6">
    <name type="scientific">Streptomyces katrae</name>
    <dbReference type="NCBI Taxonomy" id="68223"/>
    <lineage>
        <taxon>Bacteria</taxon>
        <taxon>Bacillati</taxon>
        <taxon>Actinomycetota</taxon>
        <taxon>Actinomycetes</taxon>
        <taxon>Kitasatosporales</taxon>
        <taxon>Streptomycetaceae</taxon>
        <taxon>Streptomyces</taxon>
    </lineage>
</organism>
<dbReference type="RefSeq" id="WP_045945594.1">
    <property type="nucleotide sequence ID" value="NZ_JZWV01000028.1"/>
</dbReference>
<sequence length="284" mass="30119">MIDLIVSQGRVADRKPRMIEGAARIARALEQRYGLAGRWIGEPAPAADDDWSESLPQAEGQLNALGRAVGESIRAGHRTVLVSNTCPASIGTLPVVARELPEAVVLYIDGHGDFNTPATSSGYLGGMVLSAACGLWESGHGGGLPVSQAVLVGTRDIDEGEAELIAKAGVRVIPPAETTAENILDAIGDRPVWVHIDWDVLEPGHVPADYTVPDGLLPEQIRMVFETIPADRLLGVELAEFDATTDEEQNERAVAVVLDMVAPVFENVAENVPGNLVARAFAGR</sequence>
<evidence type="ECO:0000313" key="6">
    <source>
        <dbReference type="Proteomes" id="UP000033551"/>
    </source>
</evidence>
<gene>
    <name evidence="5" type="ORF">VR44_02050</name>
</gene>
<evidence type="ECO:0000313" key="5">
    <source>
        <dbReference type="EMBL" id="KJY39158.1"/>
    </source>
</evidence>
<dbReference type="PANTHER" id="PTHR43782">
    <property type="entry name" value="ARGINASE"/>
    <property type="match status" value="1"/>
</dbReference>
<dbReference type="PANTHER" id="PTHR43782:SF3">
    <property type="entry name" value="ARGINASE"/>
    <property type="match status" value="1"/>
</dbReference>